<name>A0A6M3KGD1_9ZZZZ</name>
<accession>A0A6M3KGD1</accession>
<protein>
    <submittedName>
        <fullName evidence="1">Uncharacterized protein</fullName>
    </submittedName>
</protein>
<dbReference type="EMBL" id="MT142445">
    <property type="protein sequence ID" value="QJA81047.1"/>
    <property type="molecule type" value="Genomic_DNA"/>
</dbReference>
<dbReference type="AlphaFoldDB" id="A0A6M3KGD1"/>
<evidence type="ECO:0000313" key="1">
    <source>
        <dbReference type="EMBL" id="QJA81047.1"/>
    </source>
</evidence>
<proteinExistence type="predicted"/>
<gene>
    <name evidence="1" type="ORF">MM415A00602_0001</name>
</gene>
<reference evidence="1" key="1">
    <citation type="submission" date="2020-03" db="EMBL/GenBank/DDBJ databases">
        <title>The deep terrestrial virosphere.</title>
        <authorList>
            <person name="Holmfeldt K."/>
            <person name="Nilsson E."/>
            <person name="Simone D."/>
            <person name="Lopez-Fernandez M."/>
            <person name="Wu X."/>
            <person name="de Brujin I."/>
            <person name="Lundin D."/>
            <person name="Andersson A."/>
            <person name="Bertilsson S."/>
            <person name="Dopson M."/>
        </authorList>
    </citation>
    <scope>NUCLEOTIDE SEQUENCE</scope>
    <source>
        <strain evidence="1">MM415A00602</strain>
    </source>
</reference>
<sequence length="219" mass="24609">MNRRPTGSIPSGRTITRYATALGVKAKKEYFATRDRYKRKGLEDREAIERAFVELKIKERYDDLRDRKAFGEATEAGVPVTPEEMREAMPSYQPLSVTKAEEVGDAEMSLSEQVSWAKKWSARVSNGEKAPTVFPSDGALFWFQAALSNRREFEKVVLRVESPAGGEESLYLQEGQHQMKEIEGQLQDALRECGEKLVGLEGEFAEILNGVQLREASSA</sequence>
<organism evidence="1">
    <name type="scientific">viral metagenome</name>
    <dbReference type="NCBI Taxonomy" id="1070528"/>
    <lineage>
        <taxon>unclassified sequences</taxon>
        <taxon>metagenomes</taxon>
        <taxon>organismal metagenomes</taxon>
    </lineage>
</organism>